<evidence type="ECO:0000259" key="2">
    <source>
        <dbReference type="Pfam" id="PF09327"/>
    </source>
</evidence>
<dbReference type="InterPro" id="IPR053171">
    <property type="entry name" value="Viral_Tip_Attach_Protein"/>
</dbReference>
<dbReference type="PANTHER" id="PTHR36251">
    <property type="entry name" value="FELS-1 PROPHAGE HOST SPECIFICITY PROTEIN-RELATED"/>
    <property type="match status" value="1"/>
</dbReference>
<organism evidence="5 6">
    <name type="scientific">Paraburkholderia bryophila</name>
    <dbReference type="NCBI Taxonomy" id="420952"/>
    <lineage>
        <taxon>Bacteria</taxon>
        <taxon>Pseudomonadati</taxon>
        <taxon>Pseudomonadota</taxon>
        <taxon>Betaproteobacteria</taxon>
        <taxon>Burkholderiales</taxon>
        <taxon>Burkholderiaceae</taxon>
        <taxon>Paraburkholderia</taxon>
    </lineage>
</organism>
<feature type="region of interest" description="Disordered" evidence="1">
    <location>
        <begin position="1"/>
        <end position="21"/>
    </location>
</feature>
<dbReference type="Pfam" id="PF24801">
    <property type="entry name" value="FNIII-A_GpJ"/>
    <property type="match status" value="1"/>
</dbReference>
<dbReference type="Pfam" id="PF13550">
    <property type="entry name" value="Phage-tail_3"/>
    <property type="match status" value="1"/>
</dbReference>
<evidence type="ECO:0000256" key="1">
    <source>
        <dbReference type="SAM" id="MobiDB-lite"/>
    </source>
</evidence>
<evidence type="ECO:0000259" key="3">
    <source>
        <dbReference type="Pfam" id="PF13550"/>
    </source>
</evidence>
<feature type="domain" description="Tip attachment protein J central straight fiber" evidence="2">
    <location>
        <begin position="965"/>
        <end position="1095"/>
    </location>
</feature>
<dbReference type="AlphaFoldDB" id="A0A7Y9W358"/>
<dbReference type="RefSeq" id="WP_179703431.1">
    <property type="nucleotide sequence ID" value="NZ_JACCAU010000001.1"/>
</dbReference>
<dbReference type="Pfam" id="PF09327">
    <property type="entry name" value="Phage_Tail_Tip"/>
    <property type="match status" value="1"/>
</dbReference>
<accession>A0A7Y9W358</accession>
<gene>
    <name evidence="5" type="ORF">GGD41_000649</name>
</gene>
<reference evidence="5 6" key="1">
    <citation type="submission" date="2020-07" db="EMBL/GenBank/DDBJ databases">
        <title>Exploring microbial biodiversity for novel pathways involved in the catabolism of aromatic compounds derived from lignin.</title>
        <authorList>
            <person name="Elkins J."/>
        </authorList>
    </citation>
    <scope>NUCLEOTIDE SEQUENCE [LARGE SCALE GENOMIC DNA]</scope>
    <source>
        <strain evidence="5 6">H2C3B</strain>
    </source>
</reference>
<sequence length="1121" mass="120043">MTDIVGFKKGGGGGYTPTEADDSARSISYAKVLDILSEGDCEGLVNGMQSVFYNGTPLQNPDGSINFPGTTFDFRSGTQDQDYIAGFPDVENEMGVSVELRSDQPYVRAVTNLDLSAVRIRLSTPQWQRVDASNGSITGYRADYLIELATDGGAYQTALTSAFDFKVSNKYERSHRVNLPPARNGWTLRVRRLTANANSASISDTMNIESVTEIIDAKLRYPNTALAGTQIDASQFQSVPTRSFRMRGRRVRVPANYDPATRTYSGPWDGTLKIAYTNNPAWIFYDLATHPRYGMGHRITGAQVNRYALYPIAQYCDELVPDGKGGTEPRFTCNVYLQKRDDAYKVLQDLATVFRGIAYWAAGSIEAVADMPTDPVYTFTAGNVIGGKFVRQGTDRKTRYTVALVSWNDPANHFQSAVEAVEDRDGKLRYGVRQTEITAIGCTSQGMAQRVGKMALLTSRMETQEVAFSVGLDGVRALPGQIVRIADSSLAGRPISGRIAAVSGRTITVDRDPVVSVGDSLIVNLPTGSSEVRVVSGVAGRKVTVSADWTVDPVTESVWAVESATLAIPTYRVVLIAEQSDDDSINFAVTVAQHEPGKFDSVDFNTRIDTRPVTVIPPSVQPPPTGVRISTYTRVDQGVAITVMVIDWTAAPTTVQYEVAWRKDNGDWVTAGRTGSVSIEVSGIYAGNYTARVVALNAMNVPSIPAFSALTPLQGKTTPPPAVTFLRTTSLLFGIEVEWGFPEGATDTQRTELWYGKTTDRSSATKLGDLAYPQAAYSLVDLTAGASLFFWARLVDRSGNVGPWYPDGAGVNGQSSSDATPILQYLNGQIGRTELGKELLSSIDSAAGLAGEISDRLDQLANELGDVQTDVTRVDGIVARFNPPMAGSTSNLAGSTATKAGVWSEQSARAEADMAQAAKVDVVAAIAGSAAAAVQVESKTRATETTALAQSVQTTQASVAGVSATVQQTSQAVADVSGKVSAYYNLKVQISQGGQYYVAGMAIGIDNASGSPQSQILFQADRFALLSMANGQSYSPFVIQNGQTFINQAFIGTGWIQNAMIGDVIQSTSVGANGLPRWKLDKNGTITLNGANAGSGWLTLTDSTVQVYDGNGTLRVRLGLW</sequence>
<evidence type="ECO:0000313" key="6">
    <source>
        <dbReference type="Proteomes" id="UP000572540"/>
    </source>
</evidence>
<name>A0A7Y9W358_9BURK</name>
<evidence type="ECO:0000259" key="4">
    <source>
        <dbReference type="Pfam" id="PF24801"/>
    </source>
</evidence>
<dbReference type="InterPro" id="IPR055385">
    <property type="entry name" value="GpJ_HDII-ins2"/>
</dbReference>
<proteinExistence type="predicted"/>
<feature type="domain" description="Tip attachment protein J HDII-ins2" evidence="4">
    <location>
        <begin position="90"/>
        <end position="217"/>
    </location>
</feature>
<feature type="domain" description="Tip attachment protein J" evidence="3">
    <location>
        <begin position="340"/>
        <end position="502"/>
    </location>
</feature>
<dbReference type="EMBL" id="JACCAU010000001">
    <property type="protein sequence ID" value="NYH13421.1"/>
    <property type="molecule type" value="Genomic_DNA"/>
</dbReference>
<dbReference type="InterPro" id="IPR015406">
    <property type="entry name" value="GpJ_CSF"/>
</dbReference>
<dbReference type="InterPro" id="IPR032876">
    <property type="entry name" value="J_dom"/>
</dbReference>
<protein>
    <submittedName>
        <fullName evidence="5">Putative phage tail protein</fullName>
    </submittedName>
</protein>
<comment type="caution">
    <text evidence="5">The sequence shown here is derived from an EMBL/GenBank/DDBJ whole genome shotgun (WGS) entry which is preliminary data.</text>
</comment>
<dbReference type="Proteomes" id="UP000572540">
    <property type="component" value="Unassembled WGS sequence"/>
</dbReference>
<dbReference type="PANTHER" id="PTHR36251:SF2">
    <property type="entry name" value="GIFSY-2 PROPHAGE HOST SPECIFICITY PROTEIN J, PHAGE LAMBDA"/>
    <property type="match status" value="1"/>
</dbReference>
<evidence type="ECO:0000313" key="5">
    <source>
        <dbReference type="EMBL" id="NYH13421.1"/>
    </source>
</evidence>